<comment type="function">
    <text evidence="5">Catalyzes the interconversion of L-alanine and D-alanine. May also act on other amino acids.</text>
</comment>
<feature type="modified residue" description="N6-(pyridoxal phosphate)lysine" evidence="5 6">
    <location>
        <position position="35"/>
    </location>
</feature>
<dbReference type="InterPro" id="IPR020622">
    <property type="entry name" value="Ala_racemase_pyridoxalP-BS"/>
</dbReference>
<keyword evidence="3 5" id="KW-0663">Pyridoxal phosphate</keyword>
<dbReference type="GO" id="GO:0005829">
    <property type="term" value="C:cytosol"/>
    <property type="evidence" value="ECO:0007669"/>
    <property type="project" value="TreeGrafter"/>
</dbReference>
<dbReference type="Pfam" id="PF00842">
    <property type="entry name" value="Ala_racemase_C"/>
    <property type="match status" value="1"/>
</dbReference>
<comment type="similarity">
    <text evidence="5">Belongs to the alanine racemase family.</text>
</comment>
<dbReference type="GO" id="GO:0030170">
    <property type="term" value="F:pyridoxal phosphate binding"/>
    <property type="evidence" value="ECO:0007669"/>
    <property type="project" value="UniProtKB-UniRule"/>
</dbReference>
<dbReference type="HAMAP" id="MF_01201">
    <property type="entry name" value="Ala_racemase"/>
    <property type="match status" value="1"/>
</dbReference>
<dbReference type="GO" id="GO:0030632">
    <property type="term" value="P:D-alanine biosynthetic process"/>
    <property type="evidence" value="ECO:0007669"/>
    <property type="project" value="UniProtKB-UniRule"/>
</dbReference>
<name>A0A6M8SS33_9NEIS</name>
<dbReference type="GO" id="GO:0008784">
    <property type="term" value="F:alanine racemase activity"/>
    <property type="evidence" value="ECO:0007669"/>
    <property type="project" value="UniProtKB-UniRule"/>
</dbReference>
<dbReference type="Gene3D" id="3.20.20.10">
    <property type="entry name" value="Alanine racemase"/>
    <property type="match status" value="1"/>
</dbReference>
<comment type="cofactor">
    <cofactor evidence="2 5 6">
        <name>pyridoxal 5'-phosphate</name>
        <dbReference type="ChEBI" id="CHEBI:597326"/>
    </cofactor>
</comment>
<dbReference type="FunFam" id="3.20.20.10:FF:000002">
    <property type="entry name" value="Alanine racemase"/>
    <property type="match status" value="1"/>
</dbReference>
<dbReference type="NCBIfam" id="TIGR00492">
    <property type="entry name" value="alr"/>
    <property type="match status" value="1"/>
</dbReference>
<dbReference type="Pfam" id="PF01168">
    <property type="entry name" value="Ala_racemase_N"/>
    <property type="match status" value="1"/>
</dbReference>
<accession>A0A6M8SS33</accession>
<dbReference type="SMART" id="SM01005">
    <property type="entry name" value="Ala_racemase_C"/>
    <property type="match status" value="1"/>
</dbReference>
<comment type="pathway">
    <text evidence="5">Amino-acid biosynthesis; D-alanine biosynthesis; D-alanine from L-alanine: step 1/1.</text>
</comment>
<dbReference type="PANTHER" id="PTHR30511">
    <property type="entry name" value="ALANINE RACEMASE"/>
    <property type="match status" value="1"/>
</dbReference>
<feature type="active site" description="Proton acceptor; specific for D-alanine" evidence="5">
    <location>
        <position position="35"/>
    </location>
</feature>
<dbReference type="PANTHER" id="PTHR30511:SF0">
    <property type="entry name" value="ALANINE RACEMASE, CATABOLIC-RELATED"/>
    <property type="match status" value="1"/>
</dbReference>
<gene>
    <name evidence="9" type="primary">alr</name>
    <name evidence="9" type="ORF">HQN60_09350</name>
</gene>
<evidence type="ECO:0000313" key="9">
    <source>
        <dbReference type="EMBL" id="QKJ66888.1"/>
    </source>
</evidence>
<keyword evidence="4 5" id="KW-0413">Isomerase</keyword>
<dbReference type="Proteomes" id="UP000504844">
    <property type="component" value="Chromosome"/>
</dbReference>
<feature type="binding site" evidence="5 7">
    <location>
        <position position="130"/>
    </location>
    <ligand>
        <name>substrate</name>
    </ligand>
</feature>
<feature type="active site" description="Proton acceptor; specific for L-alanine" evidence="5">
    <location>
        <position position="253"/>
    </location>
</feature>
<dbReference type="PRINTS" id="PR00992">
    <property type="entry name" value="ALARACEMASE"/>
</dbReference>
<evidence type="ECO:0000259" key="8">
    <source>
        <dbReference type="SMART" id="SM01005"/>
    </source>
</evidence>
<protein>
    <recommendedName>
        <fullName evidence="5">Alanine racemase</fullName>
        <ecNumber evidence="5">5.1.1.1</ecNumber>
    </recommendedName>
</protein>
<evidence type="ECO:0000256" key="7">
    <source>
        <dbReference type="PIRSR" id="PIRSR600821-52"/>
    </source>
</evidence>
<evidence type="ECO:0000256" key="4">
    <source>
        <dbReference type="ARBA" id="ARBA00023235"/>
    </source>
</evidence>
<comment type="catalytic activity">
    <reaction evidence="1 5">
        <text>L-alanine = D-alanine</text>
        <dbReference type="Rhea" id="RHEA:20249"/>
        <dbReference type="ChEBI" id="CHEBI:57416"/>
        <dbReference type="ChEBI" id="CHEBI:57972"/>
        <dbReference type="EC" id="5.1.1.1"/>
    </reaction>
</comment>
<dbReference type="InterPro" id="IPR009006">
    <property type="entry name" value="Ala_racemase/Decarboxylase_C"/>
</dbReference>
<sequence length="357" mass="38271">MSRPIQARFNSLALAHNYQLIRQSAPTSRVFAVIKANAYGHGVQRVVEALPDADGFAILEINAAMDLRRFGVQQPILLLEGVFSAAELTACAEFDLAIALHLPLHIEWLEQAQLSRPIAVFLKLNTGMNRLGFPAESAPAWAERLARCPNVASVTVMTHFACADEPSKGIERQWLRFIAATQSLALPTSSANSAAIFAYPQTHGTWVRPGLALYGSSPFSDQSAASLGLQTVMSLCSEVIATQTVAAGESVGYGATFIAPAPMKIGIVACGYADGYPRHAPTGTPVWVAGQKTRLLGRVSMDMLCIDLTPWPELDVGSSVELWGEHLPIDEVASAAGTLSYELMCAIAARVPVQTQR</sequence>
<dbReference type="Gene3D" id="2.40.37.10">
    <property type="entry name" value="Lyase, Ornithine Decarboxylase, Chain A, domain 1"/>
    <property type="match status" value="1"/>
</dbReference>
<evidence type="ECO:0000256" key="1">
    <source>
        <dbReference type="ARBA" id="ARBA00000316"/>
    </source>
</evidence>
<dbReference type="InterPro" id="IPR000821">
    <property type="entry name" value="Ala_racemase"/>
</dbReference>
<dbReference type="InterPro" id="IPR011079">
    <property type="entry name" value="Ala_racemase_C"/>
</dbReference>
<dbReference type="CDD" id="cd06827">
    <property type="entry name" value="PLPDE_III_AR_proteobact"/>
    <property type="match status" value="1"/>
</dbReference>
<reference evidence="9 10" key="1">
    <citation type="submission" date="2020-05" db="EMBL/GenBank/DDBJ databases">
        <title>Complete genome sequence of Deefgea sp. D17.</title>
        <authorList>
            <person name="Bae J.-W."/>
            <person name="Han J.E."/>
        </authorList>
    </citation>
    <scope>NUCLEOTIDE SEQUENCE [LARGE SCALE GENOMIC DNA]</scope>
    <source>
        <strain evidence="9 10">D17</strain>
    </source>
</reference>
<dbReference type="RefSeq" id="WP_173533391.1">
    <property type="nucleotide sequence ID" value="NZ_CP054143.1"/>
</dbReference>
<evidence type="ECO:0000256" key="6">
    <source>
        <dbReference type="PIRSR" id="PIRSR600821-50"/>
    </source>
</evidence>
<dbReference type="SUPFAM" id="SSF51419">
    <property type="entry name" value="PLP-binding barrel"/>
    <property type="match status" value="1"/>
</dbReference>
<dbReference type="KEGG" id="dee:HQN60_09350"/>
<evidence type="ECO:0000256" key="2">
    <source>
        <dbReference type="ARBA" id="ARBA00001933"/>
    </source>
</evidence>
<proteinExistence type="inferred from homology"/>
<evidence type="ECO:0000256" key="3">
    <source>
        <dbReference type="ARBA" id="ARBA00022898"/>
    </source>
</evidence>
<dbReference type="UniPathway" id="UPA00042">
    <property type="reaction ID" value="UER00497"/>
</dbReference>
<feature type="domain" description="Alanine racemase C-terminal" evidence="8">
    <location>
        <begin position="232"/>
        <end position="356"/>
    </location>
</feature>
<organism evidence="9 10">
    <name type="scientific">Deefgea piscis</name>
    <dbReference type="NCBI Taxonomy" id="2739061"/>
    <lineage>
        <taxon>Bacteria</taxon>
        <taxon>Pseudomonadati</taxon>
        <taxon>Pseudomonadota</taxon>
        <taxon>Betaproteobacteria</taxon>
        <taxon>Neisseriales</taxon>
        <taxon>Chitinibacteraceae</taxon>
        <taxon>Deefgea</taxon>
    </lineage>
</organism>
<dbReference type="AlphaFoldDB" id="A0A6M8SS33"/>
<dbReference type="InterPro" id="IPR001608">
    <property type="entry name" value="Ala_racemase_N"/>
</dbReference>
<dbReference type="SUPFAM" id="SSF50621">
    <property type="entry name" value="Alanine racemase C-terminal domain-like"/>
    <property type="match status" value="1"/>
</dbReference>
<dbReference type="PROSITE" id="PS00395">
    <property type="entry name" value="ALANINE_RACEMASE"/>
    <property type="match status" value="1"/>
</dbReference>
<dbReference type="EMBL" id="CP054143">
    <property type="protein sequence ID" value="QKJ66888.1"/>
    <property type="molecule type" value="Genomic_DNA"/>
</dbReference>
<keyword evidence="10" id="KW-1185">Reference proteome</keyword>
<feature type="binding site" evidence="5 7">
    <location>
        <position position="301"/>
    </location>
    <ligand>
        <name>substrate</name>
    </ligand>
</feature>
<evidence type="ECO:0000256" key="5">
    <source>
        <dbReference type="HAMAP-Rule" id="MF_01201"/>
    </source>
</evidence>
<dbReference type="InterPro" id="IPR029066">
    <property type="entry name" value="PLP-binding_barrel"/>
</dbReference>
<dbReference type="EC" id="5.1.1.1" evidence="5"/>
<evidence type="ECO:0000313" key="10">
    <source>
        <dbReference type="Proteomes" id="UP000504844"/>
    </source>
</evidence>